<evidence type="ECO:0000256" key="3">
    <source>
        <dbReference type="ARBA" id="ARBA00022723"/>
    </source>
</evidence>
<dbReference type="FunCoup" id="G0QSA1">
    <property type="interactions" value="46"/>
</dbReference>
<evidence type="ECO:0000256" key="2">
    <source>
        <dbReference type="ARBA" id="ARBA00008766"/>
    </source>
</evidence>
<evidence type="ECO:0000313" key="9">
    <source>
        <dbReference type="EMBL" id="EGR31899.1"/>
    </source>
</evidence>
<evidence type="ECO:0000256" key="5">
    <source>
        <dbReference type="ARBA" id="ARBA00023211"/>
    </source>
</evidence>
<comment type="cofactor">
    <cofactor evidence="1">
        <name>Mn(2+)</name>
        <dbReference type="ChEBI" id="CHEBI:29035"/>
    </cofactor>
</comment>
<dbReference type="PANTHER" id="PTHR43763:SF6">
    <property type="entry name" value="XAA-PRO AMINOPEPTIDASE 1"/>
    <property type="match status" value="1"/>
</dbReference>
<dbReference type="InParanoid" id="G0QSA1"/>
<dbReference type="Pfam" id="PF16189">
    <property type="entry name" value="Creatinase_N_2"/>
    <property type="match status" value="1"/>
</dbReference>
<dbReference type="Proteomes" id="UP000008983">
    <property type="component" value="Unassembled WGS sequence"/>
</dbReference>
<dbReference type="InterPro" id="IPR032416">
    <property type="entry name" value="Peptidase_M24_C"/>
</dbReference>
<dbReference type="Pfam" id="PF01321">
    <property type="entry name" value="Creatinase_N"/>
    <property type="match status" value="1"/>
</dbReference>
<gene>
    <name evidence="9" type="ORF">IMG5_100490</name>
</gene>
<keyword evidence="3" id="KW-0479">Metal-binding</keyword>
<name>G0QSA1_ICHMU</name>
<dbReference type="RefSeq" id="XP_004035385.1">
    <property type="nucleotide sequence ID" value="XM_004035337.1"/>
</dbReference>
<evidence type="ECO:0000259" key="8">
    <source>
        <dbReference type="Pfam" id="PF16188"/>
    </source>
</evidence>
<evidence type="ECO:0008006" key="11">
    <source>
        <dbReference type="Google" id="ProtNLM"/>
    </source>
</evidence>
<dbReference type="OMA" id="EPGMILS"/>
<dbReference type="AlphaFoldDB" id="G0QSA1"/>
<keyword evidence="4" id="KW-0378">Hydrolase</keyword>
<dbReference type="Gene3D" id="3.90.230.10">
    <property type="entry name" value="Creatinase/methionine aminopeptidase superfamily"/>
    <property type="match status" value="1"/>
</dbReference>
<organism evidence="9 10">
    <name type="scientific">Ichthyophthirius multifiliis</name>
    <name type="common">White spot disease agent</name>
    <name type="synonym">Ich</name>
    <dbReference type="NCBI Taxonomy" id="5932"/>
    <lineage>
        <taxon>Eukaryota</taxon>
        <taxon>Sar</taxon>
        <taxon>Alveolata</taxon>
        <taxon>Ciliophora</taxon>
        <taxon>Intramacronucleata</taxon>
        <taxon>Oligohymenophorea</taxon>
        <taxon>Hymenostomatida</taxon>
        <taxon>Ophryoglenina</taxon>
        <taxon>Ichthyophthirius</taxon>
    </lineage>
</organism>
<dbReference type="SUPFAM" id="SSF53092">
    <property type="entry name" value="Creatinase/prolidase N-terminal domain"/>
    <property type="match status" value="1"/>
</dbReference>
<dbReference type="Pfam" id="PF00557">
    <property type="entry name" value="Peptidase_M24"/>
    <property type="match status" value="1"/>
</dbReference>
<dbReference type="Gene3D" id="3.40.350.10">
    <property type="entry name" value="Creatinase/prolidase N-terminal domain"/>
    <property type="match status" value="2"/>
</dbReference>
<dbReference type="eggNOG" id="KOG2413">
    <property type="taxonomic scope" value="Eukaryota"/>
</dbReference>
<dbReference type="STRING" id="857967.G0QSA1"/>
<dbReference type="MEROPS" id="M24.A10"/>
<dbReference type="GO" id="GO:0005737">
    <property type="term" value="C:cytoplasm"/>
    <property type="evidence" value="ECO:0007669"/>
    <property type="project" value="UniProtKB-ARBA"/>
</dbReference>
<dbReference type="InterPro" id="IPR000994">
    <property type="entry name" value="Pept_M24"/>
</dbReference>
<dbReference type="InterPro" id="IPR036005">
    <property type="entry name" value="Creatinase/aminopeptidase-like"/>
</dbReference>
<evidence type="ECO:0000256" key="1">
    <source>
        <dbReference type="ARBA" id="ARBA00001936"/>
    </source>
</evidence>
<dbReference type="PANTHER" id="PTHR43763">
    <property type="entry name" value="XAA-PRO AMINOPEPTIDASE 1"/>
    <property type="match status" value="1"/>
</dbReference>
<reference evidence="9 10" key="1">
    <citation type="submission" date="2011-07" db="EMBL/GenBank/DDBJ databases">
        <authorList>
            <person name="Coyne R."/>
            <person name="Brami D."/>
            <person name="Johnson J."/>
            <person name="Hostetler J."/>
            <person name="Hannick L."/>
            <person name="Clark T."/>
            <person name="Cassidy-Hanley D."/>
            <person name="Inman J."/>
        </authorList>
    </citation>
    <scope>NUCLEOTIDE SEQUENCE [LARGE SCALE GENOMIC DNA]</scope>
    <source>
        <strain evidence="9 10">G5</strain>
    </source>
</reference>
<dbReference type="OrthoDB" id="9995434at2759"/>
<evidence type="ECO:0000256" key="4">
    <source>
        <dbReference type="ARBA" id="ARBA00022801"/>
    </source>
</evidence>
<proteinExistence type="inferred from homology"/>
<dbReference type="SUPFAM" id="SSF55920">
    <property type="entry name" value="Creatinase/aminopeptidase"/>
    <property type="match status" value="1"/>
</dbReference>
<dbReference type="Pfam" id="PF16188">
    <property type="entry name" value="Peptidase_M24_C"/>
    <property type="match status" value="1"/>
</dbReference>
<feature type="domain" description="Peptidase M24 C-terminal" evidence="8">
    <location>
        <begin position="536"/>
        <end position="600"/>
    </location>
</feature>
<dbReference type="FunFam" id="3.40.350.10:FF:000003">
    <property type="entry name" value="Xaa-pro aminopeptidase P"/>
    <property type="match status" value="1"/>
</dbReference>
<dbReference type="FunFam" id="3.90.230.10:FF:000007">
    <property type="entry name" value="Xaa-Pro aminopeptidase P"/>
    <property type="match status" value="1"/>
</dbReference>
<protein>
    <recommendedName>
        <fullName evidence="11">Xaa-Pro aminopeptidase</fullName>
    </recommendedName>
</protein>
<accession>G0QSA1</accession>
<dbReference type="InterPro" id="IPR050422">
    <property type="entry name" value="X-Pro_aminopeptidase_P"/>
</dbReference>
<feature type="domain" description="Peptidase M24" evidence="6">
    <location>
        <begin position="343"/>
        <end position="530"/>
    </location>
</feature>
<evidence type="ECO:0000259" key="6">
    <source>
        <dbReference type="Pfam" id="PF00557"/>
    </source>
</evidence>
<evidence type="ECO:0000259" key="7">
    <source>
        <dbReference type="Pfam" id="PF01321"/>
    </source>
</evidence>
<dbReference type="InterPro" id="IPR029149">
    <property type="entry name" value="Creatin/AminoP/Spt16_N"/>
</dbReference>
<dbReference type="InterPro" id="IPR000587">
    <property type="entry name" value="Creatinase_N"/>
</dbReference>
<comment type="similarity">
    <text evidence="2">Belongs to the peptidase M24B family.</text>
</comment>
<dbReference type="EMBL" id="GL983809">
    <property type="protein sequence ID" value="EGR31899.1"/>
    <property type="molecule type" value="Genomic_DNA"/>
</dbReference>
<feature type="domain" description="Creatinase N-terminal" evidence="7">
    <location>
        <begin position="10"/>
        <end position="120"/>
    </location>
</feature>
<dbReference type="GeneID" id="14908035"/>
<dbReference type="GO" id="GO:0046872">
    <property type="term" value="F:metal ion binding"/>
    <property type="evidence" value="ECO:0007669"/>
    <property type="project" value="UniProtKB-KW"/>
</dbReference>
<evidence type="ECO:0000313" key="10">
    <source>
        <dbReference type="Proteomes" id="UP000008983"/>
    </source>
</evidence>
<keyword evidence="10" id="KW-1185">Reference proteome</keyword>
<dbReference type="GO" id="GO:0016787">
    <property type="term" value="F:hydrolase activity"/>
    <property type="evidence" value="ECO:0007669"/>
    <property type="project" value="UniProtKB-KW"/>
</dbReference>
<keyword evidence="5" id="KW-0464">Manganese</keyword>
<sequence>MQNVDQKLIKIRELLKKKNIDAYLVPHDDAHNSEYIAASDERLAYISNFKGSAGFALITQEKAFLWVDSRYWLDAEKNLDQGWEMKKLGIGQVPWTQDVSVLLNKGSKIGYDPLLVSTDLIVNRQKFFEKHNIQLEAIEQNLVDEIWENKQEDNIEQIIIHELQYVGQSTGEKINLISQKVKEINAQMILTGKLDEIAWILNLRGQDIQFNPVFKSFLIINFNFNQNSYCGTLYVDQRKINKEVEYYLKENHINMSSYQKIFEDLPNFQKIAIHEGEINYKITTNLNQQEIIKMSGTGIINKLKGIKTPTQVQGFRDCNIRDGVSLVSYLAWLEHELVIKKNQNLNEYTAALVLEEKRLKNDKNKGLSFETISSVGPNAAIVHYKPCEKTAALLKPNLIYLLDSGAQYLDGTTDVTRTLHFGNASNEEKDAYTRVLLGNIDVQRVQWPSKSLIAGSDIDVLARRHLWANYMDYGHGTGHGIGHFLNVHEGPHGISKYRNEPLLEGMIVSDEPGYYKDGEFGIRIEDDLVVINKGNEFLGFENLTLCPYDRNLIDYTLLTKNDAQFVDQYHQQVWNKLSPVLKQQNDQIALDWLKKNTQPLPV</sequence>